<organism evidence="2 3">
    <name type="scientific">Suillus plorans</name>
    <dbReference type="NCBI Taxonomy" id="116603"/>
    <lineage>
        <taxon>Eukaryota</taxon>
        <taxon>Fungi</taxon>
        <taxon>Dikarya</taxon>
        <taxon>Basidiomycota</taxon>
        <taxon>Agaricomycotina</taxon>
        <taxon>Agaricomycetes</taxon>
        <taxon>Agaricomycetidae</taxon>
        <taxon>Boletales</taxon>
        <taxon>Suillineae</taxon>
        <taxon>Suillaceae</taxon>
        <taxon>Suillus</taxon>
    </lineage>
</organism>
<dbReference type="AlphaFoldDB" id="A0A9P7DB48"/>
<keyword evidence="3" id="KW-1185">Reference proteome</keyword>
<dbReference type="GeneID" id="64589624"/>
<evidence type="ECO:0000313" key="2">
    <source>
        <dbReference type="EMBL" id="KAG1785718.1"/>
    </source>
</evidence>
<proteinExistence type="predicted"/>
<gene>
    <name evidence="2" type="ORF">HD556DRAFT_100803</name>
</gene>
<protein>
    <submittedName>
        <fullName evidence="2">Uncharacterized protein</fullName>
    </submittedName>
</protein>
<dbReference type="Proteomes" id="UP000719766">
    <property type="component" value="Unassembled WGS sequence"/>
</dbReference>
<feature type="region of interest" description="Disordered" evidence="1">
    <location>
        <begin position="104"/>
        <end position="184"/>
    </location>
</feature>
<name>A0A9P7DB48_9AGAM</name>
<comment type="caution">
    <text evidence="2">The sequence shown here is derived from an EMBL/GenBank/DDBJ whole genome shotgun (WGS) entry which is preliminary data.</text>
</comment>
<dbReference type="EMBL" id="JABBWE010000105">
    <property type="protein sequence ID" value="KAG1785718.1"/>
    <property type="molecule type" value="Genomic_DNA"/>
</dbReference>
<evidence type="ECO:0000256" key="1">
    <source>
        <dbReference type="SAM" id="MobiDB-lite"/>
    </source>
</evidence>
<accession>A0A9P7DB48</accession>
<evidence type="ECO:0000313" key="3">
    <source>
        <dbReference type="Proteomes" id="UP000719766"/>
    </source>
</evidence>
<sequence>MNVFLRASLRDNRATQRYKGFTPCINCTLNTLQRSLLLTSNHNEAHFIFRLCCHCFAADDRGISGRQRCREARAKGVPILLLRTPLMSRNARKRHSRILLLRTPLMPRSPPIRHSQTSPPRNPVMSRTPLRNHSHTLLRRNPVMLSPPRRNPVKLSPSRTGPPRRNPVRLSPSRTGPPRRAPPRRLSNVVCLEYHVGVSTLFKLLAQLQPKVRSSRLSPSWTTCLRYGAN</sequence>
<reference evidence="2" key="1">
    <citation type="journal article" date="2020" name="New Phytol.">
        <title>Comparative genomics reveals dynamic genome evolution in host specialist ectomycorrhizal fungi.</title>
        <authorList>
            <person name="Lofgren L.A."/>
            <person name="Nguyen N.H."/>
            <person name="Vilgalys R."/>
            <person name="Ruytinx J."/>
            <person name="Liao H.L."/>
            <person name="Branco S."/>
            <person name="Kuo A."/>
            <person name="LaButti K."/>
            <person name="Lipzen A."/>
            <person name="Andreopoulos W."/>
            <person name="Pangilinan J."/>
            <person name="Riley R."/>
            <person name="Hundley H."/>
            <person name="Na H."/>
            <person name="Barry K."/>
            <person name="Grigoriev I.V."/>
            <person name="Stajich J.E."/>
            <person name="Kennedy P.G."/>
        </authorList>
    </citation>
    <scope>NUCLEOTIDE SEQUENCE</scope>
    <source>
        <strain evidence="2">S12</strain>
    </source>
</reference>
<dbReference type="RefSeq" id="XP_041153201.1">
    <property type="nucleotide sequence ID" value="XM_041295860.1"/>
</dbReference>